<name>A0ABN1MJ63_9FLAO</name>
<keyword evidence="13" id="KW-1185">Reference proteome</keyword>
<organism evidence="12 13">
    <name type="scientific">Gangjinia marincola</name>
    <dbReference type="NCBI Taxonomy" id="578463"/>
    <lineage>
        <taxon>Bacteria</taxon>
        <taxon>Pseudomonadati</taxon>
        <taxon>Bacteroidota</taxon>
        <taxon>Flavobacteriia</taxon>
        <taxon>Flavobacteriales</taxon>
        <taxon>Flavobacteriaceae</taxon>
        <taxon>Gangjinia</taxon>
    </lineage>
</organism>
<evidence type="ECO:0000256" key="6">
    <source>
        <dbReference type="ARBA" id="ARBA00023136"/>
    </source>
</evidence>
<reference evidence="12 13" key="1">
    <citation type="journal article" date="2019" name="Int. J. Syst. Evol. Microbiol.">
        <title>The Global Catalogue of Microorganisms (GCM) 10K type strain sequencing project: providing services to taxonomists for standard genome sequencing and annotation.</title>
        <authorList>
            <consortium name="The Broad Institute Genomics Platform"/>
            <consortium name="The Broad Institute Genome Sequencing Center for Infectious Disease"/>
            <person name="Wu L."/>
            <person name="Ma J."/>
        </authorList>
    </citation>
    <scope>NUCLEOTIDE SEQUENCE [LARGE SCALE GENOMIC DNA]</scope>
    <source>
        <strain evidence="12 13">JCM 16082</strain>
    </source>
</reference>
<evidence type="ECO:0000256" key="1">
    <source>
        <dbReference type="ARBA" id="ARBA00004571"/>
    </source>
</evidence>
<dbReference type="EMBL" id="BAAAFG010000016">
    <property type="protein sequence ID" value="GAA0873269.1"/>
    <property type="molecule type" value="Genomic_DNA"/>
</dbReference>
<keyword evidence="5 9" id="KW-0798">TonB box</keyword>
<comment type="caution">
    <text evidence="12">The sequence shown here is derived from an EMBL/GenBank/DDBJ whole genome shotgun (WGS) entry which is preliminary data.</text>
</comment>
<dbReference type="PROSITE" id="PS52016">
    <property type="entry name" value="TONB_DEPENDENT_REC_3"/>
    <property type="match status" value="1"/>
</dbReference>
<comment type="subcellular location">
    <subcellularLocation>
        <location evidence="1 8">Cell outer membrane</location>
        <topology evidence="1 8">Multi-pass membrane protein</topology>
    </subcellularLocation>
</comment>
<feature type="domain" description="TonB-dependent receptor plug" evidence="11">
    <location>
        <begin position="95"/>
        <end position="201"/>
    </location>
</feature>
<dbReference type="Gene3D" id="2.40.170.20">
    <property type="entry name" value="TonB-dependent receptor, beta-barrel domain"/>
    <property type="match status" value="1"/>
</dbReference>
<dbReference type="InterPro" id="IPR036942">
    <property type="entry name" value="Beta-barrel_TonB_sf"/>
</dbReference>
<keyword evidence="12" id="KW-0675">Receptor</keyword>
<dbReference type="SUPFAM" id="SSF49464">
    <property type="entry name" value="Carboxypeptidase regulatory domain-like"/>
    <property type="match status" value="1"/>
</dbReference>
<dbReference type="InterPro" id="IPR037066">
    <property type="entry name" value="Plug_dom_sf"/>
</dbReference>
<feature type="domain" description="TonB-dependent receptor-like beta-barrel" evidence="10">
    <location>
        <begin position="279"/>
        <end position="680"/>
    </location>
</feature>
<evidence type="ECO:0000256" key="9">
    <source>
        <dbReference type="RuleBase" id="RU003357"/>
    </source>
</evidence>
<dbReference type="InterPro" id="IPR039426">
    <property type="entry name" value="TonB-dep_rcpt-like"/>
</dbReference>
<dbReference type="Pfam" id="PF07715">
    <property type="entry name" value="Plug"/>
    <property type="match status" value="1"/>
</dbReference>
<dbReference type="Proteomes" id="UP001500507">
    <property type="component" value="Unassembled WGS sequence"/>
</dbReference>
<evidence type="ECO:0000256" key="2">
    <source>
        <dbReference type="ARBA" id="ARBA00022448"/>
    </source>
</evidence>
<dbReference type="PANTHER" id="PTHR30069:SF36">
    <property type="entry name" value="BLL6948 PROTEIN"/>
    <property type="match status" value="1"/>
</dbReference>
<accession>A0ABN1MJ63</accession>
<keyword evidence="2 8" id="KW-0813">Transport</keyword>
<comment type="similarity">
    <text evidence="8 9">Belongs to the TonB-dependent receptor family.</text>
</comment>
<dbReference type="Gene3D" id="2.170.130.10">
    <property type="entry name" value="TonB-dependent receptor, plug domain"/>
    <property type="match status" value="1"/>
</dbReference>
<protein>
    <submittedName>
        <fullName evidence="12">TonB-dependent receptor</fullName>
    </submittedName>
</protein>
<dbReference type="Pfam" id="PF00593">
    <property type="entry name" value="TonB_dep_Rec_b-barrel"/>
    <property type="match status" value="1"/>
</dbReference>
<keyword evidence="3 8" id="KW-1134">Transmembrane beta strand</keyword>
<dbReference type="InterPro" id="IPR008969">
    <property type="entry name" value="CarboxyPept-like_regulatory"/>
</dbReference>
<evidence type="ECO:0000313" key="12">
    <source>
        <dbReference type="EMBL" id="GAA0873269.1"/>
    </source>
</evidence>
<evidence type="ECO:0000256" key="8">
    <source>
        <dbReference type="PROSITE-ProRule" id="PRU01360"/>
    </source>
</evidence>
<evidence type="ECO:0000256" key="3">
    <source>
        <dbReference type="ARBA" id="ARBA00022452"/>
    </source>
</evidence>
<evidence type="ECO:0000256" key="5">
    <source>
        <dbReference type="ARBA" id="ARBA00023077"/>
    </source>
</evidence>
<evidence type="ECO:0000256" key="7">
    <source>
        <dbReference type="ARBA" id="ARBA00023237"/>
    </source>
</evidence>
<dbReference type="InterPro" id="IPR012910">
    <property type="entry name" value="Plug_dom"/>
</dbReference>
<evidence type="ECO:0000313" key="13">
    <source>
        <dbReference type="Proteomes" id="UP001500507"/>
    </source>
</evidence>
<keyword evidence="6 8" id="KW-0472">Membrane</keyword>
<dbReference type="SUPFAM" id="SSF56935">
    <property type="entry name" value="Porins"/>
    <property type="match status" value="1"/>
</dbReference>
<evidence type="ECO:0000256" key="4">
    <source>
        <dbReference type="ARBA" id="ARBA00022692"/>
    </source>
</evidence>
<gene>
    <name evidence="12" type="ORF">GCM10009117_24160</name>
</gene>
<evidence type="ECO:0000259" key="11">
    <source>
        <dbReference type="Pfam" id="PF07715"/>
    </source>
</evidence>
<evidence type="ECO:0000259" key="10">
    <source>
        <dbReference type="Pfam" id="PF00593"/>
    </source>
</evidence>
<keyword evidence="7 8" id="KW-0998">Cell outer membrane</keyword>
<keyword evidence="4 8" id="KW-0812">Transmembrane</keyword>
<dbReference type="PANTHER" id="PTHR30069">
    <property type="entry name" value="TONB-DEPENDENT OUTER MEMBRANE RECEPTOR"/>
    <property type="match status" value="1"/>
</dbReference>
<dbReference type="InterPro" id="IPR000531">
    <property type="entry name" value="Beta-barrel_TonB"/>
</dbReference>
<proteinExistence type="inferred from homology"/>
<sequence length="724" mass="80592">MVAAQEEKLMGVITDNQGNSVAEAHVYALNQQTSTKTNFKGEFSIKVESTDTLYVQSERFTDAKIVVNPSKKVSITLLQKNYTLDEVILTQKENPLEVISGYDVAINPVKSSQEVLRLVPGLFIAQHAGGGKAEQIFLRGFDIDHGTDIALDVDGIPVNMVSHAHGQGYSDLHFVIPETIQNIDFGKGPHKADRGNFATAGYASMNTIDQVYTNTFKQEIGEFNTFRTLGLFGINGEKSESHTVLSAEYLSSNGAFESPQNFNRVNVFGKFTIPLSASDQLTLTSSYFSSEWDASGQIPVRAVQDGTISRFGAIDDTEGGETSRFNTSIQYRTFLADDSMLKASAYYSAYEFGLYSNFTFFLNNPEVGDQIFQQENRNLFGGKLSWQKDLLILDVDAEFTAGIGVRSDYVEDSELSETINRTTINLRRSLGDIRETNSFSYVKLAYKPSKFTITPSLRLDYFSNTYTNALEDNITATQQKAMLNPKLSIGYAANPQTDLFLKAGTGFHSNDTRVVVAQSGQTILPRAYGVDAGLNLKPTPKLFINSTLWYLGLDQEFVYVGDEGVVEPSGRTRRFGADLTTRYQLSEVLFLDSDFTYSHARSLEAEDGEDYIPLAPQFAASGGLTLKAFKNFSGSIRSRLLTDRPADESNTIKADGYFITDFTANYTWKRFELGVIVENIFDREWNEAQFLTNSRLQNEAVAVEEIHFTPGNPINVRTRLTYTF</sequence>